<keyword evidence="6" id="KW-0812">Transmembrane</keyword>
<dbReference type="Gene3D" id="2.60.110.10">
    <property type="entry name" value="Thaumatin"/>
    <property type="match status" value="1"/>
</dbReference>
<feature type="disulfide bond" evidence="5">
    <location>
        <begin position="37"/>
        <end position="240"/>
    </location>
</feature>
<proteinExistence type="inferred from homology"/>
<dbReference type="InParanoid" id="A0A7J7DCC2"/>
<dbReference type="GO" id="GO:0005576">
    <property type="term" value="C:extracellular region"/>
    <property type="evidence" value="ECO:0007669"/>
    <property type="project" value="UniProtKB-SubCell"/>
</dbReference>
<feature type="chain" id="PRO_5029778165" evidence="7">
    <location>
        <begin position="29"/>
        <end position="288"/>
    </location>
</feature>
<feature type="disulfide bond" evidence="5">
    <location>
        <begin position="190"/>
        <end position="200"/>
    </location>
</feature>
<evidence type="ECO:0000256" key="4">
    <source>
        <dbReference type="ARBA" id="ARBA00023157"/>
    </source>
</evidence>
<dbReference type="PIRSF" id="PIRSF002703">
    <property type="entry name" value="Thaumatin"/>
    <property type="match status" value="1"/>
</dbReference>
<comment type="similarity">
    <text evidence="2">Belongs to the thaumatin family.</text>
</comment>
<dbReference type="EMBL" id="JAAARO010000008">
    <property type="protein sequence ID" value="KAF5743909.1"/>
    <property type="molecule type" value="Genomic_DNA"/>
</dbReference>
<feature type="disulfide bond" evidence="5">
    <location>
        <begin position="148"/>
        <end position="230"/>
    </location>
</feature>
<evidence type="ECO:0000256" key="2">
    <source>
        <dbReference type="ARBA" id="ARBA00010607"/>
    </source>
</evidence>
<feature type="disulfide bond" evidence="5">
    <location>
        <begin position="98"/>
        <end position="104"/>
    </location>
</feature>
<evidence type="ECO:0000256" key="1">
    <source>
        <dbReference type="ARBA" id="ARBA00004613"/>
    </source>
</evidence>
<dbReference type="FunFam" id="2.60.110.10:FF:000002">
    <property type="entry name" value="Thaumatin-like protein 1a"/>
    <property type="match status" value="1"/>
</dbReference>
<evidence type="ECO:0000256" key="3">
    <source>
        <dbReference type="ARBA" id="ARBA00022525"/>
    </source>
</evidence>
<evidence type="ECO:0000313" key="8">
    <source>
        <dbReference type="EMBL" id="KAF5743909.1"/>
    </source>
</evidence>
<reference evidence="8 9" key="1">
    <citation type="journal article" date="2020" name="Nat. Commun.">
        <title>Genome of Tripterygium wilfordii and identification of cytochrome P450 involved in triptolide biosynthesis.</title>
        <authorList>
            <person name="Tu L."/>
            <person name="Su P."/>
            <person name="Zhang Z."/>
            <person name="Gao L."/>
            <person name="Wang J."/>
            <person name="Hu T."/>
            <person name="Zhou J."/>
            <person name="Zhang Y."/>
            <person name="Zhao Y."/>
            <person name="Liu Y."/>
            <person name="Song Y."/>
            <person name="Tong Y."/>
            <person name="Lu Y."/>
            <person name="Yang J."/>
            <person name="Xu C."/>
            <person name="Jia M."/>
            <person name="Peters R.J."/>
            <person name="Huang L."/>
            <person name="Gao W."/>
        </authorList>
    </citation>
    <scope>NUCLEOTIDE SEQUENCE [LARGE SCALE GENOMIC DNA]</scope>
    <source>
        <strain evidence="9">cv. XIE 37</strain>
        <tissue evidence="8">Leaf</tissue>
    </source>
</reference>
<feature type="disulfide bond" evidence="5">
    <location>
        <begin position="153"/>
        <end position="213"/>
    </location>
</feature>
<gene>
    <name evidence="8" type="ORF">HS088_TW08G00497</name>
</gene>
<dbReference type="OrthoDB" id="430315at2759"/>
<dbReference type="AlphaFoldDB" id="A0A7J7DCC2"/>
<keyword evidence="6" id="KW-0472">Membrane</keyword>
<dbReference type="PANTHER" id="PTHR31048">
    <property type="entry name" value="OS03G0233200 PROTEIN"/>
    <property type="match status" value="1"/>
</dbReference>
<evidence type="ECO:0000313" key="9">
    <source>
        <dbReference type="Proteomes" id="UP000593562"/>
    </source>
</evidence>
<keyword evidence="3" id="KW-0964">Secreted</keyword>
<keyword evidence="9" id="KW-1185">Reference proteome</keyword>
<dbReference type="PROSITE" id="PS51367">
    <property type="entry name" value="THAUMATIN_2"/>
    <property type="match status" value="1"/>
</dbReference>
<evidence type="ECO:0000256" key="6">
    <source>
        <dbReference type="SAM" id="Phobius"/>
    </source>
</evidence>
<dbReference type="SUPFAM" id="SSF49870">
    <property type="entry name" value="Osmotin, thaumatin-like protein"/>
    <property type="match status" value="1"/>
</dbReference>
<dbReference type="InterPro" id="IPR001938">
    <property type="entry name" value="Thaumatin"/>
</dbReference>
<name>A0A7J7DCC2_TRIWF</name>
<dbReference type="SMART" id="SM00205">
    <property type="entry name" value="THN"/>
    <property type="match status" value="1"/>
</dbReference>
<dbReference type="Pfam" id="PF00314">
    <property type="entry name" value="Thaumatin"/>
    <property type="match status" value="1"/>
</dbReference>
<evidence type="ECO:0000256" key="5">
    <source>
        <dbReference type="PIRSR" id="PIRSR002703-1"/>
    </source>
</evidence>
<keyword evidence="7" id="KW-0732">Signal</keyword>
<comment type="caution">
    <text evidence="8">The sequence shown here is derived from an EMBL/GenBank/DDBJ whole genome shotgun (WGS) entry which is preliminary data.</text>
</comment>
<feature type="transmembrane region" description="Helical" evidence="6">
    <location>
        <begin position="269"/>
        <end position="286"/>
    </location>
</feature>
<protein>
    <submittedName>
        <fullName evidence="8">Pathogenesis-related protein 5-like</fullName>
    </submittedName>
</protein>
<dbReference type="CDD" id="cd09218">
    <property type="entry name" value="TLP-PA"/>
    <property type="match status" value="1"/>
</dbReference>
<organism evidence="8 9">
    <name type="scientific">Tripterygium wilfordii</name>
    <name type="common">Thunder God vine</name>
    <dbReference type="NCBI Taxonomy" id="458696"/>
    <lineage>
        <taxon>Eukaryota</taxon>
        <taxon>Viridiplantae</taxon>
        <taxon>Streptophyta</taxon>
        <taxon>Embryophyta</taxon>
        <taxon>Tracheophyta</taxon>
        <taxon>Spermatophyta</taxon>
        <taxon>Magnoliopsida</taxon>
        <taxon>eudicotyledons</taxon>
        <taxon>Gunneridae</taxon>
        <taxon>Pentapetalae</taxon>
        <taxon>rosids</taxon>
        <taxon>fabids</taxon>
        <taxon>Celastrales</taxon>
        <taxon>Celastraceae</taxon>
        <taxon>Tripterygium</taxon>
    </lineage>
</organism>
<feature type="signal peptide" evidence="7">
    <location>
        <begin position="1"/>
        <end position="28"/>
    </location>
</feature>
<accession>A0A7J7DCC2</accession>
<evidence type="ECO:0000256" key="7">
    <source>
        <dbReference type="SAM" id="SignalP"/>
    </source>
</evidence>
<dbReference type="InterPro" id="IPR037176">
    <property type="entry name" value="Osmotin/thaumatin-like_sf"/>
</dbReference>
<keyword evidence="4 5" id="KW-1015">Disulfide bond</keyword>
<comment type="subcellular location">
    <subcellularLocation>
        <location evidence="1">Secreted</location>
    </subcellularLocation>
</comment>
<dbReference type="PRINTS" id="PR00347">
    <property type="entry name" value="THAUMATIN"/>
</dbReference>
<feature type="disulfide bond" evidence="5">
    <location>
        <begin position="180"/>
        <end position="189"/>
    </location>
</feature>
<feature type="disulfide bond" evidence="5">
    <location>
        <begin position="83"/>
        <end position="93"/>
    </location>
</feature>
<dbReference type="Proteomes" id="UP000593562">
    <property type="component" value="Unassembled WGS sequence"/>
</dbReference>
<feature type="disulfide bond" evidence="5">
    <location>
        <begin position="161"/>
        <end position="176"/>
    </location>
</feature>
<sequence length="288" mass="31180">MLQMAHIHKLFFFTFTIIASGAVLSVKAKNFTMVNGCNETIWPGIITHSDGHNGDGFALKPGETTFYSSPTGWSGRIWARTGCNFDKNGNGTCQTGSCGTSLNCTGPSSPPNTIAEFTLGETDFYDVSLVDGFNVPIVVSPGHGKGNCSIAGCDGDLRQSCPPELTVKSDGKVTACRSACDVFNTDEYCCRGTYADPLTCMPSNYSKAFKQVCPAASSYALDDKTSIISCTDQEYIVTFCGTRNQTECSHHNKRLVCNKSTGSRILHQGWWLQMLLALPLLFIVLIKL</sequence>
<keyword evidence="6" id="KW-1133">Transmembrane helix</keyword>